<protein>
    <submittedName>
        <fullName evidence="1">Uncharacterized protein</fullName>
    </submittedName>
</protein>
<sequence length="34" mass="3782">MQCDGIRDYVGVIIVDVTSSLENARLRRGCIVET</sequence>
<evidence type="ECO:0000313" key="1">
    <source>
        <dbReference type="EMBL" id="PWZ14637.1"/>
    </source>
</evidence>
<dbReference type="EMBL" id="NCVQ01000008">
    <property type="protein sequence ID" value="PWZ14638.1"/>
    <property type="molecule type" value="Genomic_DNA"/>
</dbReference>
<dbReference type="AlphaFoldDB" id="A0A3L6E367"/>
<proteinExistence type="predicted"/>
<dbReference type="EMBL" id="NCVQ01000008">
    <property type="protein sequence ID" value="PWZ14637.1"/>
    <property type="molecule type" value="Genomic_DNA"/>
</dbReference>
<name>A0A3L6E367_MAIZE</name>
<evidence type="ECO:0000313" key="3">
    <source>
        <dbReference type="Proteomes" id="UP000251960"/>
    </source>
</evidence>
<evidence type="ECO:0000313" key="2">
    <source>
        <dbReference type="EMBL" id="PWZ14638.1"/>
    </source>
</evidence>
<organism evidence="1">
    <name type="scientific">Zea mays</name>
    <name type="common">Maize</name>
    <dbReference type="NCBI Taxonomy" id="4577"/>
    <lineage>
        <taxon>Eukaryota</taxon>
        <taxon>Viridiplantae</taxon>
        <taxon>Streptophyta</taxon>
        <taxon>Embryophyta</taxon>
        <taxon>Tracheophyta</taxon>
        <taxon>Spermatophyta</taxon>
        <taxon>Magnoliopsida</taxon>
        <taxon>Liliopsida</taxon>
        <taxon>Poales</taxon>
        <taxon>Poaceae</taxon>
        <taxon>PACMAD clade</taxon>
        <taxon>Panicoideae</taxon>
        <taxon>Andropogonodae</taxon>
        <taxon>Andropogoneae</taxon>
        <taxon>Tripsacinae</taxon>
        <taxon>Zea</taxon>
    </lineage>
</organism>
<reference evidence="1 3" key="1">
    <citation type="journal article" date="2018" name="Nat. Genet.">
        <title>Extensive intraspecific gene order and gene structural variations between Mo17 and other maize genomes.</title>
        <authorList>
            <person name="Sun S."/>
            <person name="Zhou Y."/>
            <person name="Chen J."/>
            <person name="Shi J."/>
            <person name="Zhao H."/>
            <person name="Zhao H."/>
            <person name="Song W."/>
            <person name="Zhang M."/>
            <person name="Cui Y."/>
            <person name="Dong X."/>
            <person name="Liu H."/>
            <person name="Ma X."/>
            <person name="Jiao Y."/>
            <person name="Wang B."/>
            <person name="Wei X."/>
            <person name="Stein J.C."/>
            <person name="Glaubitz J.C."/>
            <person name="Lu F."/>
            <person name="Yu G."/>
            <person name="Liang C."/>
            <person name="Fengler K."/>
            <person name="Li B."/>
            <person name="Rafalski A."/>
            <person name="Schnable P.S."/>
            <person name="Ware D.H."/>
            <person name="Buckler E.S."/>
            <person name="Lai J."/>
        </authorList>
    </citation>
    <scope>NUCLEOTIDE SEQUENCE [LARGE SCALE GENOMIC DNA]</scope>
    <source>
        <strain evidence="3">cv. Missouri 17</strain>
        <tissue evidence="1">Seedling</tissue>
    </source>
</reference>
<dbReference type="Proteomes" id="UP000251960">
    <property type="component" value="Chromosome 7"/>
</dbReference>
<comment type="caution">
    <text evidence="1">The sequence shown here is derived from an EMBL/GenBank/DDBJ whole genome shotgun (WGS) entry which is preliminary data.</text>
</comment>
<accession>A0A3L6E2D4</accession>
<accession>A0A3L6E367</accession>
<gene>
    <name evidence="2" type="ORF">Zm00014a_011886</name>
    <name evidence="1" type="ORF">Zm00014a_011887</name>
</gene>